<dbReference type="EMBL" id="LJKE01000132">
    <property type="protein sequence ID" value="KZD50196.1"/>
    <property type="molecule type" value="Genomic_DNA"/>
</dbReference>
<gene>
    <name evidence="1" type="ORF">B4088_6393</name>
</gene>
<dbReference type="RefSeq" id="WP_063263566.1">
    <property type="nucleotide sequence ID" value="NZ_LJKE01000132.1"/>
</dbReference>
<dbReference type="PATRIC" id="fig|1396.535.peg.5636"/>
<reference evidence="1 2" key="1">
    <citation type="submission" date="2015-09" db="EMBL/GenBank/DDBJ databases">
        <title>Bacillus cereus food isolates.</title>
        <authorList>
            <person name="Boekhorst J."/>
        </authorList>
    </citation>
    <scope>NUCLEOTIDE SEQUENCE [LARGE SCALE GENOMIC DNA]</scope>
    <source>
        <strain evidence="1 2">B4088</strain>
    </source>
</reference>
<dbReference type="Proteomes" id="UP000076482">
    <property type="component" value="Unassembled WGS sequence"/>
</dbReference>
<comment type="caution">
    <text evidence="1">The sequence shown here is derived from an EMBL/GenBank/DDBJ whole genome shotgun (WGS) entry which is preliminary data.</text>
</comment>
<evidence type="ECO:0000313" key="2">
    <source>
        <dbReference type="Proteomes" id="UP000076482"/>
    </source>
</evidence>
<proteinExistence type="predicted"/>
<dbReference type="AlphaFoldDB" id="A0A164KFV2"/>
<evidence type="ECO:0000313" key="1">
    <source>
        <dbReference type="EMBL" id="KZD50196.1"/>
    </source>
</evidence>
<protein>
    <submittedName>
        <fullName evidence="1">Uncharacterized protein</fullName>
    </submittedName>
</protein>
<accession>A0A164KFV2</accession>
<organism evidence="1 2">
    <name type="scientific">Bacillus cereus</name>
    <dbReference type="NCBI Taxonomy" id="1396"/>
    <lineage>
        <taxon>Bacteria</taxon>
        <taxon>Bacillati</taxon>
        <taxon>Bacillota</taxon>
        <taxon>Bacilli</taxon>
        <taxon>Bacillales</taxon>
        <taxon>Bacillaceae</taxon>
        <taxon>Bacillus</taxon>
        <taxon>Bacillus cereus group</taxon>
    </lineage>
</organism>
<sequence length="187" mass="22336">MKIKNKELYLQQTIEKFEEEMYENMISKKIGILNPLDCSLFSIDADNHYYLQYNTDEQTYSINKLVFYPDKGDEHEEFILEKYSFENYERELLTRRIINLIHNHKLDPKRVEISNREGGIPSLKNILIPILINHDMVVYLGEEHLLHEFLQLKNVCSLVQYYSQMTEEDLLIAYEESIGFDNEEDKS</sequence>
<name>A0A164KFV2_BACCE</name>